<dbReference type="EMBL" id="MRUL01000001">
    <property type="protein sequence ID" value="OON42048.1"/>
    <property type="molecule type" value="Genomic_DNA"/>
</dbReference>
<protein>
    <submittedName>
        <fullName evidence="1">Uncharacterized protein</fullName>
    </submittedName>
</protein>
<dbReference type="STRING" id="1926881.BTJ39_02525"/>
<evidence type="ECO:0000313" key="1">
    <source>
        <dbReference type="EMBL" id="OON42048.1"/>
    </source>
</evidence>
<name>A0A1S8YT79_9GAMM</name>
<organism evidence="1 2">
    <name type="scientific">Izhakiella australiensis</name>
    <dbReference type="NCBI Taxonomy" id="1926881"/>
    <lineage>
        <taxon>Bacteria</taxon>
        <taxon>Pseudomonadati</taxon>
        <taxon>Pseudomonadota</taxon>
        <taxon>Gammaproteobacteria</taxon>
        <taxon>Enterobacterales</taxon>
        <taxon>Erwiniaceae</taxon>
        <taxon>Izhakiella</taxon>
    </lineage>
</organism>
<comment type="caution">
    <text evidence="1">The sequence shown here is derived from an EMBL/GenBank/DDBJ whole genome shotgun (WGS) entry which is preliminary data.</text>
</comment>
<gene>
    <name evidence="1" type="ORF">BTJ39_02525</name>
</gene>
<dbReference type="Proteomes" id="UP000190667">
    <property type="component" value="Unassembled WGS sequence"/>
</dbReference>
<reference evidence="1 2" key="1">
    <citation type="submission" date="2016-12" db="EMBL/GenBank/DDBJ databases">
        <title>Izhakiella australiana sp. nov. of genus Izhakiella isolated from Australian desert.</title>
        <authorList>
            <person name="Ji M."/>
        </authorList>
    </citation>
    <scope>NUCLEOTIDE SEQUENCE [LARGE SCALE GENOMIC DNA]</scope>
    <source>
        <strain evidence="1 2">D4N98</strain>
    </source>
</reference>
<sequence length="115" mass="12451">MLVFNPAQGCGKRHPFLIDNGVGAGLLMFTSGGLFRSPASQVAYLPAAAGERQGAIKRHGPLTPDFRRFLRGCAIPLLLQPAVRAVRDAFPTQRSLSPPPCGSPWRALFARRRKA</sequence>
<accession>A0A1S8YT79</accession>
<keyword evidence="2" id="KW-1185">Reference proteome</keyword>
<proteinExistence type="predicted"/>
<evidence type="ECO:0000313" key="2">
    <source>
        <dbReference type="Proteomes" id="UP000190667"/>
    </source>
</evidence>
<dbReference type="AlphaFoldDB" id="A0A1S8YT79"/>